<dbReference type="InterPro" id="IPR011990">
    <property type="entry name" value="TPR-like_helical_dom_sf"/>
</dbReference>
<keyword evidence="7" id="KW-1185">Reference proteome</keyword>
<dbReference type="Gene3D" id="3.40.50.300">
    <property type="entry name" value="P-loop containing nucleotide triphosphate hydrolases"/>
    <property type="match status" value="1"/>
</dbReference>
<feature type="DNA-binding region" description="OmpR/PhoB-type" evidence="3">
    <location>
        <begin position="1"/>
        <end position="96"/>
    </location>
</feature>
<gene>
    <name evidence="6" type="ORF">HNR30_005434</name>
</gene>
<evidence type="ECO:0000256" key="2">
    <source>
        <dbReference type="ARBA" id="ARBA00023125"/>
    </source>
</evidence>
<evidence type="ECO:0000256" key="3">
    <source>
        <dbReference type="PROSITE-ProRule" id="PRU01091"/>
    </source>
</evidence>
<dbReference type="CDD" id="cd15831">
    <property type="entry name" value="BTAD"/>
    <property type="match status" value="1"/>
</dbReference>
<dbReference type="Pfam" id="PF03704">
    <property type="entry name" value="BTAD"/>
    <property type="match status" value="1"/>
</dbReference>
<evidence type="ECO:0000256" key="1">
    <source>
        <dbReference type="ARBA" id="ARBA00005820"/>
    </source>
</evidence>
<dbReference type="InterPro" id="IPR001867">
    <property type="entry name" value="OmpR/PhoB-type_DNA-bd"/>
</dbReference>
<dbReference type="InterPro" id="IPR036388">
    <property type="entry name" value="WH-like_DNA-bd_sf"/>
</dbReference>
<dbReference type="InterPro" id="IPR058852">
    <property type="entry name" value="HTH_77"/>
</dbReference>
<protein>
    <submittedName>
        <fullName evidence="6">Putative ATPase/DNA-binding SARP family transcriptional activator</fullName>
    </submittedName>
</protein>
<comment type="caution">
    <text evidence="6">The sequence shown here is derived from an EMBL/GenBank/DDBJ whole genome shotgun (WGS) entry which is preliminary data.</text>
</comment>
<evidence type="ECO:0000256" key="4">
    <source>
        <dbReference type="SAM" id="MobiDB-lite"/>
    </source>
</evidence>
<dbReference type="SMART" id="SM00862">
    <property type="entry name" value="Trans_reg_C"/>
    <property type="match status" value="1"/>
</dbReference>
<evidence type="ECO:0000313" key="7">
    <source>
        <dbReference type="Proteomes" id="UP000530928"/>
    </source>
</evidence>
<evidence type="ECO:0000313" key="6">
    <source>
        <dbReference type="EMBL" id="MBA2894073.1"/>
    </source>
</evidence>
<dbReference type="PANTHER" id="PTHR47691:SF3">
    <property type="entry name" value="HTH-TYPE TRANSCRIPTIONAL REGULATOR RV0890C-RELATED"/>
    <property type="match status" value="1"/>
</dbReference>
<dbReference type="SMART" id="SM01043">
    <property type="entry name" value="BTAD"/>
    <property type="match status" value="1"/>
</dbReference>
<dbReference type="PANTHER" id="PTHR47691">
    <property type="entry name" value="REGULATOR-RELATED"/>
    <property type="match status" value="1"/>
</dbReference>
<dbReference type="SUPFAM" id="SSF46894">
    <property type="entry name" value="C-terminal effector domain of the bipartite response regulators"/>
    <property type="match status" value="1"/>
</dbReference>
<dbReference type="InterPro" id="IPR016032">
    <property type="entry name" value="Sig_transdc_resp-reg_C-effctor"/>
</dbReference>
<reference evidence="6 7" key="1">
    <citation type="submission" date="2020-07" db="EMBL/GenBank/DDBJ databases">
        <title>Genomic Encyclopedia of Type Strains, Phase IV (KMG-IV): sequencing the most valuable type-strain genomes for metagenomic binning, comparative biology and taxonomic classification.</title>
        <authorList>
            <person name="Goeker M."/>
        </authorList>
    </citation>
    <scope>NUCLEOTIDE SEQUENCE [LARGE SCALE GENOMIC DNA]</scope>
    <source>
        <strain evidence="6 7">DSM 45533</strain>
    </source>
</reference>
<accession>A0A7W0CMS6</accession>
<evidence type="ECO:0000259" key="5">
    <source>
        <dbReference type="PROSITE" id="PS51755"/>
    </source>
</evidence>
<feature type="region of interest" description="Disordered" evidence="4">
    <location>
        <begin position="719"/>
        <end position="777"/>
    </location>
</feature>
<dbReference type="GO" id="GO:0003677">
    <property type="term" value="F:DNA binding"/>
    <property type="evidence" value="ECO:0007669"/>
    <property type="project" value="UniProtKB-UniRule"/>
</dbReference>
<sequence length="1139" mass="122133">MRFGVLGPLTVWSADGDQVRIPEAKVRALLADLLVHQGRPVTADRLIDDLWGEHPPGKPAGALRVKVSQLRRVLEEAVPGGREQLAFRQPGYLLEGASDADRFRELLDLARASDDPRIKAGLLGDALALWRGPAFADFRDEEFVRPAVVRLEEQRLVALEEQAQARLELGEHGALAAELADLVADHPLRERLRGLHIRALYLAGRQSEALDSYTALRDLLRDELGLDPSPELAELHQLILAQDPSLGPGARPRSNLPAPVNELIGREAALAEVRELIKAHRLVTLTGPGGVGKTRLALEAASEADFPDGVWLVELAAIDQPSKMGIVHAVAGALGIRDDSTGKTSPSSGGCRMSDWLGDKRLLIVLDNCEHVIEVVAHTVEQLLRGAPGVRFLATSQEPLNLTGECLWPVSPLDLDDDGAAVRLFAARAPGLVLDDDNRRIVGEICRRLDGIPLAIELAATRTRALSPRQLLERLDDRFRLLAAGKRDAPARQQTLRAMIDWSWELASDDERVVLRRLAVHADSCTLEAAEAVCAAPGLDVLDLLARLIDRSLVVKLPPAEGREPRYRVLESVAAYCDERLREAGEVDEVRLRHLRYYTELAERAEAGLRGHGQSEWLAALDAESANVVSALEWAAAHRTQEEALRLVNAMAWHWHLRGRFESGFRFFDLALSAPGEAGAGAPPVSGQAAGEAWSAPAQAPAEVRSVLGQVAGGGLLASGQAAGEGRSAPAQTPAEPPPVTGQVPADVLSGSGQAAGEAWSAPAQAPVEVPSGPGQAPAEMRAEAMAWRAGLMLQFSGCDVTVVDALGALGQIPDERRRARLTWYLAAGMWGRGDLVMSERLVRESLETFEAIGDEWGIAAALGLRSGQCLLQGDMAGAHDDARRSAEIFERLGDPSGVLTATGELAKLALIAADYDQAAVRYQQALEAAEELGSWIEVSHSLAGLGRIALLRGEYGQADELHERAARLAAEQSNPFAGHFAEIGLALSARRQGRLDDAERYLRRWLEWLEMIDGAPGSALCLAELGFVAELRGHAEEAMKLHLAGYEQARETGDPRAVALAQEGLAGAETLAGNHRMAARLLGAAARARAGVGVPLPPAERADVDRISAALRAALGEAEFEAEFEVGMEGEISPLGGA</sequence>
<dbReference type="InterPro" id="IPR027417">
    <property type="entry name" value="P-loop_NTPase"/>
</dbReference>
<dbReference type="PRINTS" id="PR00364">
    <property type="entry name" value="DISEASERSIST"/>
</dbReference>
<dbReference type="Gene3D" id="1.10.10.10">
    <property type="entry name" value="Winged helix-like DNA-binding domain superfamily/Winged helix DNA-binding domain"/>
    <property type="match status" value="1"/>
</dbReference>
<keyword evidence="2 3" id="KW-0238">DNA-binding</keyword>
<name>A0A7W0CMS6_9ACTN</name>
<comment type="similarity">
    <text evidence="1">Belongs to the AfsR/DnrI/RedD regulatory family.</text>
</comment>
<dbReference type="EMBL" id="JACDUR010000005">
    <property type="protein sequence ID" value="MBA2894073.1"/>
    <property type="molecule type" value="Genomic_DNA"/>
</dbReference>
<dbReference type="Pfam" id="PF25872">
    <property type="entry name" value="HTH_77"/>
    <property type="match status" value="1"/>
</dbReference>
<dbReference type="SUPFAM" id="SSF52540">
    <property type="entry name" value="P-loop containing nucleoside triphosphate hydrolases"/>
    <property type="match status" value="1"/>
</dbReference>
<dbReference type="InterPro" id="IPR005158">
    <property type="entry name" value="BTAD"/>
</dbReference>
<organism evidence="6 7">
    <name type="scientific">Nonomuraea soli</name>
    <dbReference type="NCBI Taxonomy" id="1032476"/>
    <lineage>
        <taxon>Bacteria</taxon>
        <taxon>Bacillati</taxon>
        <taxon>Actinomycetota</taxon>
        <taxon>Actinomycetes</taxon>
        <taxon>Streptosporangiales</taxon>
        <taxon>Streptosporangiaceae</taxon>
        <taxon>Nonomuraea</taxon>
    </lineage>
</organism>
<dbReference type="SUPFAM" id="SSF48452">
    <property type="entry name" value="TPR-like"/>
    <property type="match status" value="3"/>
</dbReference>
<dbReference type="PROSITE" id="PS51755">
    <property type="entry name" value="OMPR_PHOB"/>
    <property type="match status" value="1"/>
</dbReference>
<dbReference type="GO" id="GO:0000160">
    <property type="term" value="P:phosphorelay signal transduction system"/>
    <property type="evidence" value="ECO:0007669"/>
    <property type="project" value="InterPro"/>
</dbReference>
<dbReference type="Gene3D" id="1.25.40.10">
    <property type="entry name" value="Tetratricopeptide repeat domain"/>
    <property type="match status" value="3"/>
</dbReference>
<dbReference type="AlphaFoldDB" id="A0A7W0CMS6"/>
<proteinExistence type="inferred from homology"/>
<dbReference type="GO" id="GO:0006355">
    <property type="term" value="P:regulation of DNA-templated transcription"/>
    <property type="evidence" value="ECO:0007669"/>
    <property type="project" value="InterPro"/>
</dbReference>
<feature type="domain" description="OmpR/PhoB-type" evidence="5">
    <location>
        <begin position="1"/>
        <end position="96"/>
    </location>
</feature>
<dbReference type="Pfam" id="PF00486">
    <property type="entry name" value="Trans_reg_C"/>
    <property type="match status" value="1"/>
</dbReference>
<dbReference type="RefSeq" id="WP_181612805.1">
    <property type="nucleotide sequence ID" value="NZ_BAABAM010000005.1"/>
</dbReference>
<dbReference type="Proteomes" id="UP000530928">
    <property type="component" value="Unassembled WGS sequence"/>
</dbReference>